<accession>A0ABV3Z2A3</accession>
<proteinExistence type="predicted"/>
<keyword evidence="1" id="KW-0732">Signal</keyword>
<reference evidence="2 3" key="1">
    <citation type="submission" date="2024-05" db="EMBL/GenBank/DDBJ databases">
        <title>Three bacterial strains, DH-69, EH-24, and ECK-19 isolated from coastal sediments.</title>
        <authorList>
            <person name="Ye Y.-Q."/>
            <person name="Du Z.-J."/>
        </authorList>
    </citation>
    <scope>NUCLEOTIDE SEQUENCE [LARGE SCALE GENOMIC DNA]</scope>
    <source>
        <strain evidence="2 3">ECK-19</strain>
    </source>
</reference>
<dbReference type="Proteomes" id="UP001560685">
    <property type="component" value="Unassembled WGS sequence"/>
</dbReference>
<gene>
    <name evidence="2" type="ORF">ABFZ84_05125</name>
</gene>
<protein>
    <submittedName>
        <fullName evidence="2">Uncharacterized protein</fullName>
    </submittedName>
</protein>
<keyword evidence="3" id="KW-1185">Reference proteome</keyword>
<feature type="signal peptide" evidence="1">
    <location>
        <begin position="1"/>
        <end position="24"/>
    </location>
</feature>
<comment type="caution">
    <text evidence="2">The sequence shown here is derived from an EMBL/GenBank/DDBJ whole genome shotgun (WGS) entry which is preliminary data.</text>
</comment>
<name>A0ABV3Z2A3_9PROT</name>
<organism evidence="2 3">
    <name type="scientific">Hyphococcus lacteus</name>
    <dbReference type="NCBI Taxonomy" id="3143536"/>
    <lineage>
        <taxon>Bacteria</taxon>
        <taxon>Pseudomonadati</taxon>
        <taxon>Pseudomonadota</taxon>
        <taxon>Alphaproteobacteria</taxon>
        <taxon>Parvularculales</taxon>
        <taxon>Parvularculaceae</taxon>
        <taxon>Hyphococcus</taxon>
    </lineage>
</organism>
<feature type="chain" id="PRO_5045886632" evidence="1">
    <location>
        <begin position="25"/>
        <end position="176"/>
    </location>
</feature>
<evidence type="ECO:0000313" key="3">
    <source>
        <dbReference type="Proteomes" id="UP001560685"/>
    </source>
</evidence>
<dbReference type="RefSeq" id="WP_369312860.1">
    <property type="nucleotide sequence ID" value="NZ_JBEHZE010000001.1"/>
</dbReference>
<sequence>MRKISHHASGAVISLLMCTLPAFAQDATSQYYPPYVPPSQSSIYNQSSVFLPTPPVAHGQDSVRGASGLSCQSAVASGGPYLDLGMIGAQDVFDRDTATVYGRIVVPLGKRPKRPDCTKLYDLEIARLRMELELLRMGLPAGMMPQQSAAQQEVSGVPVMVDPVGTQPVTMISREP</sequence>
<evidence type="ECO:0000256" key="1">
    <source>
        <dbReference type="SAM" id="SignalP"/>
    </source>
</evidence>
<dbReference type="EMBL" id="JBEHZE010000001">
    <property type="protein sequence ID" value="MEX6632925.1"/>
    <property type="molecule type" value="Genomic_DNA"/>
</dbReference>
<evidence type="ECO:0000313" key="2">
    <source>
        <dbReference type="EMBL" id="MEX6632925.1"/>
    </source>
</evidence>